<dbReference type="GO" id="GO:0000270">
    <property type="term" value="P:peptidoglycan metabolic process"/>
    <property type="evidence" value="ECO:0007669"/>
    <property type="project" value="UniProtKB-UniRule"/>
</dbReference>
<organism evidence="7 8">
    <name type="scientific">Hymenobacter gelipurpurascens</name>
    <dbReference type="NCBI Taxonomy" id="89968"/>
    <lineage>
        <taxon>Bacteria</taxon>
        <taxon>Pseudomonadati</taxon>
        <taxon>Bacteroidota</taxon>
        <taxon>Cytophagia</taxon>
        <taxon>Cytophagales</taxon>
        <taxon>Hymenobacteraceae</taxon>
        <taxon>Hymenobacter</taxon>
    </lineage>
</organism>
<dbReference type="CDD" id="cd22268">
    <property type="entry name" value="DPBB_RlpA-like"/>
    <property type="match status" value="1"/>
</dbReference>
<evidence type="ECO:0000259" key="6">
    <source>
        <dbReference type="PROSITE" id="PS51724"/>
    </source>
</evidence>
<proteinExistence type="inferred from homology"/>
<dbReference type="InterPro" id="IPR012997">
    <property type="entry name" value="RplA"/>
</dbReference>
<feature type="domain" description="SPOR" evidence="6">
    <location>
        <begin position="190"/>
        <end position="271"/>
    </location>
</feature>
<dbReference type="HAMAP" id="MF_02071">
    <property type="entry name" value="RlpA"/>
    <property type="match status" value="1"/>
</dbReference>
<dbReference type="InterPro" id="IPR036908">
    <property type="entry name" value="RlpA-like_sf"/>
</dbReference>
<evidence type="ECO:0000256" key="3">
    <source>
        <dbReference type="ARBA" id="ARBA00023316"/>
    </source>
</evidence>
<dbReference type="SUPFAM" id="SSF110997">
    <property type="entry name" value="Sporulation related repeat"/>
    <property type="match status" value="1"/>
</dbReference>
<dbReference type="AlphaFoldDB" id="A0A212UGJ8"/>
<dbReference type="Proteomes" id="UP000198131">
    <property type="component" value="Unassembled WGS sequence"/>
</dbReference>
<dbReference type="InterPro" id="IPR009009">
    <property type="entry name" value="RlpA-like_DPBB"/>
</dbReference>
<evidence type="ECO:0000256" key="4">
    <source>
        <dbReference type="HAMAP-Rule" id="MF_02071"/>
    </source>
</evidence>
<name>A0A212UGJ8_9BACT</name>
<evidence type="ECO:0000313" key="7">
    <source>
        <dbReference type="EMBL" id="SNC77300.1"/>
    </source>
</evidence>
<keyword evidence="1" id="KW-0732">Signal</keyword>
<comment type="function">
    <text evidence="4">Lytic transglycosylase with a strong preference for naked glycan strands that lack stem peptides.</text>
</comment>
<dbReference type="GO" id="GO:0008932">
    <property type="term" value="F:lytic endotransglycosylase activity"/>
    <property type="evidence" value="ECO:0007669"/>
    <property type="project" value="UniProtKB-UniRule"/>
</dbReference>
<dbReference type="Gene3D" id="2.40.40.10">
    <property type="entry name" value="RlpA-like domain"/>
    <property type="match status" value="1"/>
</dbReference>
<dbReference type="SUPFAM" id="SSF50685">
    <property type="entry name" value="Barwin-like endoglucanases"/>
    <property type="match status" value="1"/>
</dbReference>
<dbReference type="PANTHER" id="PTHR34183">
    <property type="entry name" value="ENDOLYTIC PEPTIDOGLYCAN TRANSGLYCOSYLASE RLPA"/>
    <property type="match status" value="1"/>
</dbReference>
<dbReference type="Pfam" id="PF05036">
    <property type="entry name" value="SPOR"/>
    <property type="match status" value="1"/>
</dbReference>
<dbReference type="EC" id="4.2.2.-" evidence="4"/>
<dbReference type="InterPro" id="IPR036680">
    <property type="entry name" value="SPOR-like_sf"/>
</dbReference>
<keyword evidence="3 4" id="KW-0961">Cell wall biogenesis/degradation</keyword>
<gene>
    <name evidence="4" type="primary">rlpA</name>
    <name evidence="7" type="ORF">SAMN06265337_3883</name>
</gene>
<dbReference type="InterPro" id="IPR034718">
    <property type="entry name" value="RlpA"/>
</dbReference>
<dbReference type="EMBL" id="FYEW01000003">
    <property type="protein sequence ID" value="SNC77300.1"/>
    <property type="molecule type" value="Genomic_DNA"/>
</dbReference>
<comment type="similarity">
    <text evidence="4 5">Belongs to the RlpA family.</text>
</comment>
<protein>
    <recommendedName>
        <fullName evidence="4">Probable endolytic peptidoglycan transglycosylase RlpA</fullName>
        <ecNumber evidence="4">4.2.2.-</ecNumber>
    </recommendedName>
</protein>
<dbReference type="PROSITE" id="PS51724">
    <property type="entry name" value="SPOR"/>
    <property type="match status" value="1"/>
</dbReference>
<reference evidence="8" key="1">
    <citation type="submission" date="2017-06" db="EMBL/GenBank/DDBJ databases">
        <authorList>
            <person name="Varghese N."/>
            <person name="Submissions S."/>
        </authorList>
    </citation>
    <scope>NUCLEOTIDE SEQUENCE [LARGE SCALE GENOMIC DNA]</scope>
    <source>
        <strain evidence="8">DSM 11116</strain>
    </source>
</reference>
<evidence type="ECO:0000256" key="5">
    <source>
        <dbReference type="RuleBase" id="RU003495"/>
    </source>
</evidence>
<evidence type="ECO:0000256" key="2">
    <source>
        <dbReference type="ARBA" id="ARBA00023239"/>
    </source>
</evidence>
<dbReference type="GO" id="GO:0071555">
    <property type="term" value="P:cell wall organization"/>
    <property type="evidence" value="ECO:0007669"/>
    <property type="project" value="UniProtKB-KW"/>
</dbReference>
<keyword evidence="2 4" id="KW-0456">Lyase</keyword>
<dbReference type="OrthoDB" id="9779128at2"/>
<dbReference type="RefSeq" id="WP_141106629.1">
    <property type="nucleotide sequence ID" value="NZ_FYEW01000003.1"/>
</dbReference>
<dbReference type="InterPro" id="IPR007730">
    <property type="entry name" value="SPOR-like_dom"/>
</dbReference>
<keyword evidence="7" id="KW-0449">Lipoprotein</keyword>
<dbReference type="PANTHER" id="PTHR34183:SF8">
    <property type="entry name" value="ENDOLYTIC PEPTIDOGLYCAN TRANSGLYCOSYLASE RLPA-RELATED"/>
    <property type="match status" value="1"/>
</dbReference>
<evidence type="ECO:0000313" key="8">
    <source>
        <dbReference type="Proteomes" id="UP000198131"/>
    </source>
</evidence>
<accession>A0A212UGJ8</accession>
<keyword evidence="8" id="KW-1185">Reference proteome</keyword>
<dbReference type="Pfam" id="PF03330">
    <property type="entry name" value="DPBB_1"/>
    <property type="match status" value="1"/>
</dbReference>
<evidence type="ECO:0000256" key="1">
    <source>
        <dbReference type="ARBA" id="ARBA00022729"/>
    </source>
</evidence>
<dbReference type="Gene3D" id="3.30.70.1070">
    <property type="entry name" value="Sporulation related repeat"/>
    <property type="match status" value="1"/>
</dbReference>
<dbReference type="NCBIfam" id="TIGR00413">
    <property type="entry name" value="rlpA"/>
    <property type="match status" value="1"/>
</dbReference>
<sequence>MKLTLRLHVSGLMMAMLLVLLTAFSVSARTLRVSDDEKAPAASAKKSAVLRGRASWYGKEHQGLRTSSGERFDRNKYTCAHKTLPFGTRLRVTNPETGKAVVVRVSDRGPFRHQRILDLSEVAARPLGIVTHGAVSVVAEVMPQDTPLGPVDAPENLAALLQDEAAVAEVSVLTDIRAGETEAADVALRPEPVATYVIQAGTFGELRNAQAVMEKIQGLEPKLLVTSVATSTASGKTLNRIVVGRFASQAEADAVRLRLQRIGIAGLVRQGENL</sequence>
<dbReference type="GO" id="GO:0042834">
    <property type="term" value="F:peptidoglycan binding"/>
    <property type="evidence" value="ECO:0007669"/>
    <property type="project" value="InterPro"/>
</dbReference>